<reference evidence="3" key="2">
    <citation type="submission" date="2023-01" db="EMBL/GenBank/DDBJ databases">
        <authorList>
            <person name="Sun Q."/>
            <person name="Evtushenko L."/>
        </authorList>
    </citation>
    <scope>NUCLEOTIDE SEQUENCE</scope>
    <source>
        <strain evidence="3">VKM Ac-1321</strain>
    </source>
</reference>
<dbReference type="Pfam" id="PF18915">
    <property type="entry name" value="DUF5667"/>
    <property type="match status" value="1"/>
</dbReference>
<sequence length="377" mass="39294">MIGSVFHRRRAERLAQLLDEAKGARRHHTRTTLDDSLTDLVSVGQRLGELPVRVEAQQEFRDGLRAMLMATIEREGIGATATAPEPEPTRRAGLRSLRRPAGSRPAVSRRTRTRGAIVVGLAAGTLALSGMSAASGDAMPGDALYSVKRSTEKAQLALAGSDISKGQLYLEFARTRLDEAQAVKDPTGLSSVLDDMDGETLEGVRLLTATAVTRKDTAALDAIDGFVTNQRGAAERLKSGTSGEARTRATQSATLLDEIDRRSKALRPLVKCGPTAVTVPDSLGPVPVSSACRPANKSSGTGTSGQQQTGTPAVNAPNGTGTTGRAPSVGQPGATVGNSPAESAPAQPDENANSVSDPTPDPGKSEKNGGLLDWLLH</sequence>
<dbReference type="EMBL" id="BSFP01000008">
    <property type="protein sequence ID" value="GLL00408.1"/>
    <property type="molecule type" value="Genomic_DNA"/>
</dbReference>
<feature type="region of interest" description="Disordered" evidence="1">
    <location>
        <begin position="274"/>
        <end position="377"/>
    </location>
</feature>
<evidence type="ECO:0000313" key="4">
    <source>
        <dbReference type="Proteomes" id="UP001143480"/>
    </source>
</evidence>
<reference evidence="3" key="1">
    <citation type="journal article" date="2014" name="Int. J. Syst. Evol. Microbiol.">
        <title>Complete genome sequence of Corynebacterium casei LMG S-19264T (=DSM 44701T), isolated from a smear-ripened cheese.</title>
        <authorList>
            <consortium name="US DOE Joint Genome Institute (JGI-PGF)"/>
            <person name="Walter F."/>
            <person name="Albersmeier A."/>
            <person name="Kalinowski J."/>
            <person name="Ruckert C."/>
        </authorList>
    </citation>
    <scope>NUCLEOTIDE SEQUENCE</scope>
    <source>
        <strain evidence="3">VKM Ac-1321</strain>
    </source>
</reference>
<dbReference type="Proteomes" id="UP001143480">
    <property type="component" value="Unassembled WGS sequence"/>
</dbReference>
<feature type="domain" description="DUF5667" evidence="2">
    <location>
        <begin position="138"/>
        <end position="183"/>
    </location>
</feature>
<dbReference type="InterPro" id="IPR043725">
    <property type="entry name" value="DUF5667"/>
</dbReference>
<evidence type="ECO:0000256" key="1">
    <source>
        <dbReference type="SAM" id="MobiDB-lite"/>
    </source>
</evidence>
<protein>
    <recommendedName>
        <fullName evidence="2">DUF5667 domain-containing protein</fullName>
    </recommendedName>
</protein>
<name>A0A9W6KFM3_9ACTN</name>
<feature type="compositionally biased region" description="Low complexity" evidence="1">
    <location>
        <begin position="298"/>
        <end position="311"/>
    </location>
</feature>
<gene>
    <name evidence="3" type="ORF">GCM10017581_021480</name>
</gene>
<feature type="region of interest" description="Disordered" evidence="1">
    <location>
        <begin position="77"/>
        <end position="110"/>
    </location>
</feature>
<evidence type="ECO:0000259" key="2">
    <source>
        <dbReference type="Pfam" id="PF18915"/>
    </source>
</evidence>
<evidence type="ECO:0000313" key="3">
    <source>
        <dbReference type="EMBL" id="GLL00408.1"/>
    </source>
</evidence>
<accession>A0A9W6KFM3</accession>
<comment type="caution">
    <text evidence="3">The sequence shown here is derived from an EMBL/GenBank/DDBJ whole genome shotgun (WGS) entry which is preliminary data.</text>
</comment>
<keyword evidence="4" id="KW-1185">Reference proteome</keyword>
<proteinExistence type="predicted"/>
<dbReference type="AlphaFoldDB" id="A0A9W6KFM3"/>
<organism evidence="3 4">
    <name type="scientific">Dactylosporangium matsuzakiense</name>
    <dbReference type="NCBI Taxonomy" id="53360"/>
    <lineage>
        <taxon>Bacteria</taxon>
        <taxon>Bacillati</taxon>
        <taxon>Actinomycetota</taxon>
        <taxon>Actinomycetes</taxon>
        <taxon>Micromonosporales</taxon>
        <taxon>Micromonosporaceae</taxon>
        <taxon>Dactylosporangium</taxon>
    </lineage>
</organism>